<dbReference type="InterPro" id="IPR009057">
    <property type="entry name" value="Homeodomain-like_sf"/>
</dbReference>
<dbReference type="EMBL" id="FNCV01000010">
    <property type="protein sequence ID" value="SDH69481.1"/>
    <property type="molecule type" value="Genomic_DNA"/>
</dbReference>
<dbReference type="OrthoDB" id="9800103at2"/>
<accession>A0A1G8EI16</accession>
<dbReference type="InterPro" id="IPR036162">
    <property type="entry name" value="Resolvase-like_N_sf"/>
</dbReference>
<dbReference type="SUPFAM" id="SSF46689">
    <property type="entry name" value="Homeodomain-like"/>
    <property type="match status" value="1"/>
</dbReference>
<evidence type="ECO:0000256" key="1">
    <source>
        <dbReference type="ARBA" id="ARBA00009913"/>
    </source>
</evidence>
<keyword evidence="9" id="KW-1185">Reference proteome</keyword>
<evidence type="ECO:0000313" key="9">
    <source>
        <dbReference type="Proteomes" id="UP000217076"/>
    </source>
</evidence>
<dbReference type="InterPro" id="IPR006118">
    <property type="entry name" value="Recombinase_CS"/>
</dbReference>
<feature type="active site" description="O-(5'-phospho-DNA)-serine intermediate" evidence="6">
    <location>
        <position position="9"/>
    </location>
</feature>
<evidence type="ECO:0000259" key="7">
    <source>
        <dbReference type="PROSITE" id="PS51736"/>
    </source>
</evidence>
<dbReference type="STRING" id="83401.SAMN05421742_11046"/>
<dbReference type="PROSITE" id="PS51736">
    <property type="entry name" value="RECOMBINASES_3"/>
    <property type="match status" value="1"/>
</dbReference>
<dbReference type="CDD" id="cd03768">
    <property type="entry name" value="SR_ResInv"/>
    <property type="match status" value="1"/>
</dbReference>
<dbReference type="PANTHER" id="PTHR30461">
    <property type="entry name" value="DNA-INVERTASE FROM LAMBDOID PROPHAGE"/>
    <property type="match status" value="1"/>
</dbReference>
<name>A0A1G8EI16_9PROT</name>
<dbReference type="PANTHER" id="PTHR30461:SF26">
    <property type="entry name" value="RESOLVASE HOMOLOG YNEB"/>
    <property type="match status" value="1"/>
</dbReference>
<reference evidence="9" key="1">
    <citation type="submission" date="2016-10" db="EMBL/GenBank/DDBJ databases">
        <authorList>
            <person name="Varghese N."/>
            <person name="Submissions S."/>
        </authorList>
    </citation>
    <scope>NUCLEOTIDE SEQUENCE [LARGE SCALE GENOMIC DNA]</scope>
    <source>
        <strain evidence="9">930I</strain>
    </source>
</reference>
<evidence type="ECO:0000256" key="6">
    <source>
        <dbReference type="PIRSR" id="PIRSR606118-50"/>
    </source>
</evidence>
<protein>
    <submittedName>
        <fullName evidence="8">Site-specific DNA recombinase</fullName>
    </submittedName>
</protein>
<evidence type="ECO:0000256" key="3">
    <source>
        <dbReference type="ARBA" id="ARBA00023100"/>
    </source>
</evidence>
<dbReference type="Pfam" id="PF02796">
    <property type="entry name" value="HTH_7"/>
    <property type="match status" value="1"/>
</dbReference>
<dbReference type="FunFam" id="3.40.50.1390:FF:000001">
    <property type="entry name" value="DNA recombinase"/>
    <property type="match status" value="1"/>
</dbReference>
<comment type="similarity">
    <text evidence="1">Belongs to the site-specific recombinase resolvase family.</text>
</comment>
<dbReference type="SUPFAM" id="SSF53041">
    <property type="entry name" value="Resolvase-like"/>
    <property type="match status" value="1"/>
</dbReference>
<dbReference type="PROSITE" id="PS00398">
    <property type="entry name" value="RECOMBINASES_2"/>
    <property type="match status" value="1"/>
</dbReference>
<dbReference type="GO" id="GO:0003677">
    <property type="term" value="F:DNA binding"/>
    <property type="evidence" value="ECO:0007669"/>
    <property type="project" value="UniProtKB-KW"/>
</dbReference>
<keyword evidence="2" id="KW-0229">DNA integration</keyword>
<proteinExistence type="inferred from homology"/>
<dbReference type="Proteomes" id="UP000217076">
    <property type="component" value="Unassembled WGS sequence"/>
</dbReference>
<dbReference type="Gene3D" id="3.40.50.1390">
    <property type="entry name" value="Resolvase, N-terminal catalytic domain"/>
    <property type="match status" value="1"/>
</dbReference>
<dbReference type="InterPro" id="IPR006119">
    <property type="entry name" value="Resolv_N"/>
</dbReference>
<evidence type="ECO:0000256" key="2">
    <source>
        <dbReference type="ARBA" id="ARBA00022908"/>
    </source>
</evidence>
<dbReference type="InterPro" id="IPR006120">
    <property type="entry name" value="Resolvase_HTH_dom"/>
</dbReference>
<organism evidence="8 9">
    <name type="scientific">Roseospirillum parvum</name>
    <dbReference type="NCBI Taxonomy" id="83401"/>
    <lineage>
        <taxon>Bacteria</taxon>
        <taxon>Pseudomonadati</taxon>
        <taxon>Pseudomonadota</taxon>
        <taxon>Alphaproteobacteria</taxon>
        <taxon>Rhodospirillales</taxon>
        <taxon>Rhodospirillaceae</taxon>
        <taxon>Roseospirillum</taxon>
    </lineage>
</organism>
<evidence type="ECO:0000256" key="5">
    <source>
        <dbReference type="ARBA" id="ARBA00023172"/>
    </source>
</evidence>
<gene>
    <name evidence="8" type="ORF">SAMN05421742_11046</name>
</gene>
<dbReference type="InterPro" id="IPR050639">
    <property type="entry name" value="SSR_resolvase"/>
</dbReference>
<dbReference type="SMART" id="SM00857">
    <property type="entry name" value="Resolvase"/>
    <property type="match status" value="1"/>
</dbReference>
<dbReference type="GO" id="GO:0015074">
    <property type="term" value="P:DNA integration"/>
    <property type="evidence" value="ECO:0007669"/>
    <property type="project" value="UniProtKB-KW"/>
</dbReference>
<feature type="domain" description="Resolvase/invertase-type recombinase catalytic" evidence="7">
    <location>
        <begin position="1"/>
        <end position="137"/>
    </location>
</feature>
<evidence type="ECO:0000256" key="4">
    <source>
        <dbReference type="ARBA" id="ARBA00023125"/>
    </source>
</evidence>
<keyword evidence="5" id="KW-0233">DNA recombination</keyword>
<keyword evidence="3" id="KW-0230">DNA invertase</keyword>
<evidence type="ECO:0000313" key="8">
    <source>
        <dbReference type="EMBL" id="SDH69481.1"/>
    </source>
</evidence>
<dbReference type="RefSeq" id="WP_092621007.1">
    <property type="nucleotide sequence ID" value="NZ_FNCV01000010.1"/>
</dbReference>
<keyword evidence="4" id="KW-0238">DNA-binding</keyword>
<dbReference type="GO" id="GO:0000150">
    <property type="term" value="F:DNA strand exchange activity"/>
    <property type="evidence" value="ECO:0007669"/>
    <property type="project" value="UniProtKB-KW"/>
</dbReference>
<dbReference type="Gene3D" id="1.10.10.60">
    <property type="entry name" value="Homeodomain-like"/>
    <property type="match status" value="1"/>
</dbReference>
<dbReference type="Pfam" id="PF00239">
    <property type="entry name" value="Resolvase"/>
    <property type="match status" value="1"/>
</dbReference>
<dbReference type="AlphaFoldDB" id="A0A1G8EI16"/>
<sequence length="188" mass="20714">MLVGYARTSTLDQKASIEAQARDLRAAGCDKLFSEQVSSVDVPNREQLAQALEFIREGDTLVVTKLDRLARSVKHLLEITEAIQAKGASLRILDMGIDTATSTGKLMLTVLGGIAEFEREIMLERQREGIEKARREGKYKGRKATARAKETEVRRLKAEGVGATEIARRLEIGRASVYRILDNPGSSA</sequence>